<evidence type="ECO:0000256" key="1">
    <source>
        <dbReference type="ARBA" id="ARBA00008164"/>
    </source>
</evidence>
<dbReference type="eggNOG" id="KOG2621">
    <property type="taxonomic scope" value="Eukaryota"/>
</dbReference>
<name>Q54K65_DICDI</name>
<dbReference type="InterPro" id="IPR001107">
    <property type="entry name" value="Band_7"/>
</dbReference>
<dbReference type="InterPro" id="IPR036013">
    <property type="entry name" value="Band_7/SPFH_dom_sf"/>
</dbReference>
<dbReference type="GeneID" id="8626192"/>
<comment type="similarity">
    <text evidence="1">Belongs to the band 7/mec-2 family.</text>
</comment>
<dbReference type="SUPFAM" id="SSF117892">
    <property type="entry name" value="Band 7/SPFH domain"/>
    <property type="match status" value="1"/>
</dbReference>
<dbReference type="PaxDb" id="44689-DDB0187531"/>
<dbReference type="Reactome" id="R-DDI-9013406">
    <property type="pathway name" value="RHOQ GTPase cycle"/>
</dbReference>
<dbReference type="STRING" id="44689.Q54K65"/>
<dbReference type="InterPro" id="IPR001972">
    <property type="entry name" value="Stomatin_HflK_fam"/>
</dbReference>
<dbReference type="InParanoid" id="Q54K65"/>
<organism evidence="3 4">
    <name type="scientific">Dictyostelium discoideum</name>
    <name type="common">Social amoeba</name>
    <dbReference type="NCBI Taxonomy" id="44689"/>
    <lineage>
        <taxon>Eukaryota</taxon>
        <taxon>Amoebozoa</taxon>
        <taxon>Evosea</taxon>
        <taxon>Eumycetozoa</taxon>
        <taxon>Dictyostelia</taxon>
        <taxon>Dictyosteliales</taxon>
        <taxon>Dictyosteliaceae</taxon>
        <taxon>Dictyostelium</taxon>
    </lineage>
</organism>
<dbReference type="GO" id="GO:0005886">
    <property type="term" value="C:plasma membrane"/>
    <property type="evidence" value="ECO:0000318"/>
    <property type="project" value="GO_Central"/>
</dbReference>
<dbReference type="SMR" id="Q54K65"/>
<dbReference type="FunFam" id="3.30.479.30:FF:000004">
    <property type="entry name" value="Putative membrane protease family, stomatin"/>
    <property type="match status" value="1"/>
</dbReference>
<sequence>MNSIKKLSTTAIKFTKQTQRFNKRGFFKILNQYERGVVFNFGKFHTVKEAGFHIVIPFIQKCDIVDIRTFTYTLDKQKIISKDNINLTVDALVVFRIHDPKLAVTKANDCILLVNEMAQIKVCEILSHNTLDQVLHNRDKISNQIHDELKEALNKYGVTIEYLKLKDIHFDETIAKAIAKKVEAANLRDIKN</sequence>
<dbReference type="InterPro" id="IPR043202">
    <property type="entry name" value="Band-7_stomatin-like"/>
</dbReference>
<dbReference type="KEGG" id="ddi:DDB_G0287559"/>
<dbReference type="PhylomeDB" id="Q54K65"/>
<dbReference type="RefSeq" id="XP_637190.1">
    <property type="nucleotide sequence ID" value="XM_632098.1"/>
</dbReference>
<dbReference type="Proteomes" id="UP000002195">
    <property type="component" value="Unassembled WGS sequence"/>
</dbReference>
<dbReference type="SMART" id="SM00244">
    <property type="entry name" value="PHB"/>
    <property type="match status" value="1"/>
</dbReference>
<feature type="domain" description="Band 7" evidence="2">
    <location>
        <begin position="25"/>
        <end position="182"/>
    </location>
</feature>
<dbReference type="Reactome" id="R-DDI-9013407">
    <property type="pathway name" value="RHOH GTPase cycle"/>
</dbReference>
<evidence type="ECO:0000259" key="2">
    <source>
        <dbReference type="SMART" id="SM00244"/>
    </source>
</evidence>
<dbReference type="Reactome" id="R-DDI-6798695">
    <property type="pathway name" value="Neutrophil degranulation"/>
</dbReference>
<accession>Q54K65</accession>
<dbReference type="PANTHER" id="PTHR10264:SF19">
    <property type="entry name" value="AT06885P-RELATED"/>
    <property type="match status" value="1"/>
</dbReference>
<dbReference type="PRINTS" id="PR00721">
    <property type="entry name" value="STOMATIN"/>
</dbReference>
<dbReference type="AlphaFoldDB" id="Q54K65"/>
<reference evidence="3 4" key="1">
    <citation type="journal article" date="2005" name="Nature">
        <title>The genome of the social amoeba Dictyostelium discoideum.</title>
        <authorList>
            <consortium name="The Dictyostelium discoideum Sequencing Consortium"/>
            <person name="Eichinger L."/>
            <person name="Pachebat J.A."/>
            <person name="Glockner G."/>
            <person name="Rajandream M.A."/>
            <person name="Sucgang R."/>
            <person name="Berriman M."/>
            <person name="Song J."/>
            <person name="Olsen R."/>
            <person name="Szafranski K."/>
            <person name="Xu Q."/>
            <person name="Tunggal B."/>
            <person name="Kummerfeld S."/>
            <person name="Madera M."/>
            <person name="Konfortov B.A."/>
            <person name="Rivero F."/>
            <person name="Bankier A.T."/>
            <person name="Lehmann R."/>
            <person name="Hamlin N."/>
            <person name="Davies R."/>
            <person name="Gaudet P."/>
            <person name="Fey P."/>
            <person name="Pilcher K."/>
            <person name="Chen G."/>
            <person name="Saunders D."/>
            <person name="Sodergren E."/>
            <person name="Davis P."/>
            <person name="Kerhornou A."/>
            <person name="Nie X."/>
            <person name="Hall N."/>
            <person name="Anjard C."/>
            <person name="Hemphill L."/>
            <person name="Bason N."/>
            <person name="Farbrother P."/>
            <person name="Desany B."/>
            <person name="Just E."/>
            <person name="Morio T."/>
            <person name="Rost R."/>
            <person name="Churcher C."/>
            <person name="Cooper J."/>
            <person name="Haydock S."/>
            <person name="van Driessche N."/>
            <person name="Cronin A."/>
            <person name="Goodhead I."/>
            <person name="Muzny D."/>
            <person name="Mourier T."/>
            <person name="Pain A."/>
            <person name="Lu M."/>
            <person name="Harper D."/>
            <person name="Lindsay R."/>
            <person name="Hauser H."/>
            <person name="James K."/>
            <person name="Quiles M."/>
            <person name="Madan Babu M."/>
            <person name="Saito T."/>
            <person name="Buchrieser C."/>
            <person name="Wardroper A."/>
            <person name="Felder M."/>
            <person name="Thangavelu M."/>
            <person name="Johnson D."/>
            <person name="Knights A."/>
            <person name="Loulseged H."/>
            <person name="Mungall K."/>
            <person name="Oliver K."/>
            <person name="Price C."/>
            <person name="Quail M.A."/>
            <person name="Urushihara H."/>
            <person name="Hernandez J."/>
            <person name="Rabbinowitsch E."/>
            <person name="Steffen D."/>
            <person name="Sanders M."/>
            <person name="Ma J."/>
            <person name="Kohara Y."/>
            <person name="Sharp S."/>
            <person name="Simmonds M."/>
            <person name="Spiegler S."/>
            <person name="Tivey A."/>
            <person name="Sugano S."/>
            <person name="White B."/>
            <person name="Walker D."/>
            <person name="Woodward J."/>
            <person name="Winckler T."/>
            <person name="Tanaka Y."/>
            <person name="Shaulsky G."/>
            <person name="Schleicher M."/>
            <person name="Weinstock G."/>
            <person name="Rosenthal A."/>
            <person name="Cox E.C."/>
            <person name="Chisholm R.L."/>
            <person name="Gibbs R."/>
            <person name="Loomis W.F."/>
            <person name="Platzer M."/>
            <person name="Kay R.R."/>
            <person name="Williams J."/>
            <person name="Dear P.H."/>
            <person name="Noegel A.A."/>
            <person name="Barrell B."/>
            <person name="Kuspa A."/>
        </authorList>
    </citation>
    <scope>NUCLEOTIDE SEQUENCE [LARGE SCALE GENOMIC DNA]</scope>
    <source>
        <strain evidence="3 4">AX4</strain>
    </source>
</reference>
<dbReference type="VEuPathDB" id="AmoebaDB:DDB_G0287559"/>
<dbReference type="GO" id="GO:0098552">
    <property type="term" value="C:side of membrane"/>
    <property type="evidence" value="ECO:0007669"/>
    <property type="project" value="UniProtKB-ARBA"/>
</dbReference>
<dbReference type="Pfam" id="PF01145">
    <property type="entry name" value="Band_7"/>
    <property type="match status" value="1"/>
</dbReference>
<evidence type="ECO:0000313" key="3">
    <source>
        <dbReference type="EMBL" id="EAL63679.1"/>
    </source>
</evidence>
<dbReference type="PANTHER" id="PTHR10264">
    <property type="entry name" value="BAND 7 PROTEIN-RELATED"/>
    <property type="match status" value="1"/>
</dbReference>
<dbReference type="FunCoup" id="Q54K65">
    <property type="interactions" value="1"/>
</dbReference>
<keyword evidence="4" id="KW-1185">Reference proteome</keyword>
<protein>
    <recommendedName>
        <fullName evidence="2">Band 7 domain-containing protein</fullName>
    </recommendedName>
</protein>
<evidence type="ECO:0000313" key="4">
    <source>
        <dbReference type="Proteomes" id="UP000002195"/>
    </source>
</evidence>
<dbReference type="EMBL" id="AAFI02000102">
    <property type="protein sequence ID" value="EAL63679.1"/>
    <property type="molecule type" value="Genomic_DNA"/>
</dbReference>
<dbReference type="HOGENOM" id="CLU_1417533_0_0_1"/>
<gene>
    <name evidence="3" type="ORF">DDB_G0287559</name>
</gene>
<dbReference type="Gene3D" id="3.30.479.30">
    <property type="entry name" value="Band 7 domain"/>
    <property type="match status" value="1"/>
</dbReference>
<dbReference type="dictyBase" id="DDB_G0287559"/>
<proteinExistence type="inferred from homology"/>
<comment type="caution">
    <text evidence="3">The sequence shown here is derived from an EMBL/GenBank/DDBJ whole genome shotgun (WGS) entry which is preliminary data.</text>
</comment>